<sequence>MFVALNYSVLFIAFLCIDKITKYKYMLSYIFLAICCIILMAANFYNADYAGYEMFYYNNTDYGEFFYQELARYFSSHGFSYQKFKLITSILFLLNLFYIISLLVPKTIRTYVLGLYMMFPFFFDVIVVRNFMGNIFFMYAFVFFISEKKYKYYASFFFMALAIGFHSLYIIYLPFFLIPFIKSCQLLRRILYILIIIAFVIAVGGDIIKILSPLLLSYSNNLKIVRVLLYEARAKAGVMIFLFFTFTPLFFIWKYWKFYTRTQRKPKYSKFQYLSTNFLPYVYYANIILLLYLPLIVLQSNFYRIYANIAILNSIALLMAATDKHYYFRKATCIGIGSIYILRACMSLYVYKDVFSHNYIISYLL</sequence>
<keyword evidence="1" id="KW-0812">Transmembrane</keyword>
<keyword evidence="3" id="KW-1185">Reference proteome</keyword>
<dbReference type="KEGG" id="cpor:BED41_15235"/>
<evidence type="ECO:0000256" key="1">
    <source>
        <dbReference type="SAM" id="Phobius"/>
    </source>
</evidence>
<feature type="transmembrane region" description="Helical" evidence="1">
    <location>
        <begin position="27"/>
        <end position="45"/>
    </location>
</feature>
<dbReference type="InterPro" id="IPR049458">
    <property type="entry name" value="EpsG-like"/>
</dbReference>
<feature type="transmembrane region" description="Helical" evidence="1">
    <location>
        <begin position="236"/>
        <end position="256"/>
    </location>
</feature>
<reference evidence="2" key="1">
    <citation type="submission" date="2016-08" db="EMBL/GenBank/DDBJ databases">
        <title>Complete genome of Cloacibacillus porcorum.</title>
        <authorList>
            <person name="Looft T."/>
            <person name="Bayles D.O."/>
            <person name="Alt D.P."/>
        </authorList>
    </citation>
    <scope>NUCLEOTIDE SEQUENCE [LARGE SCALE GENOMIC DNA]</scope>
    <source>
        <strain evidence="2">CL-84</strain>
    </source>
</reference>
<keyword evidence="1" id="KW-0472">Membrane</keyword>
<dbReference type="EMBL" id="CP016757">
    <property type="protein sequence ID" value="ANZ46342.1"/>
    <property type="molecule type" value="Genomic_DNA"/>
</dbReference>
<dbReference type="AlphaFoldDB" id="A0A1B2I8R5"/>
<feature type="transmembrane region" description="Helical" evidence="1">
    <location>
        <begin position="86"/>
        <end position="104"/>
    </location>
</feature>
<organism evidence="2 3">
    <name type="scientific">Cloacibacillus porcorum</name>
    <dbReference type="NCBI Taxonomy" id="1197717"/>
    <lineage>
        <taxon>Bacteria</taxon>
        <taxon>Thermotogati</taxon>
        <taxon>Synergistota</taxon>
        <taxon>Synergistia</taxon>
        <taxon>Synergistales</taxon>
        <taxon>Synergistaceae</taxon>
        <taxon>Cloacibacillus</taxon>
    </lineage>
</organism>
<proteinExistence type="predicted"/>
<dbReference type="RefSeq" id="WP_066748296.1">
    <property type="nucleotide sequence ID" value="NZ_CP016757.1"/>
</dbReference>
<accession>A0A1B2I8R5</accession>
<name>A0A1B2I8R5_9BACT</name>
<feature type="transmembrane region" description="Helical" evidence="1">
    <location>
        <begin position="152"/>
        <end position="178"/>
    </location>
</feature>
<feature type="transmembrane region" description="Helical" evidence="1">
    <location>
        <begin position="190"/>
        <end position="216"/>
    </location>
</feature>
<dbReference type="STRING" id="1197717.BED41_15235"/>
<evidence type="ECO:0008006" key="4">
    <source>
        <dbReference type="Google" id="ProtNLM"/>
    </source>
</evidence>
<evidence type="ECO:0000313" key="2">
    <source>
        <dbReference type="EMBL" id="ANZ46342.1"/>
    </source>
</evidence>
<feature type="transmembrane region" description="Helical" evidence="1">
    <location>
        <begin position="333"/>
        <end position="351"/>
    </location>
</feature>
<dbReference type="Proteomes" id="UP000093044">
    <property type="component" value="Chromosome"/>
</dbReference>
<protein>
    <recommendedName>
        <fullName evidence="4">EpsG family protein</fullName>
    </recommendedName>
</protein>
<evidence type="ECO:0000313" key="3">
    <source>
        <dbReference type="Proteomes" id="UP000093044"/>
    </source>
</evidence>
<dbReference type="Pfam" id="PF14897">
    <property type="entry name" value="EpsG"/>
    <property type="match status" value="1"/>
</dbReference>
<feature type="transmembrane region" description="Helical" evidence="1">
    <location>
        <begin position="303"/>
        <end position="321"/>
    </location>
</feature>
<keyword evidence="1" id="KW-1133">Transmembrane helix</keyword>
<feature type="transmembrane region" description="Helical" evidence="1">
    <location>
        <begin position="116"/>
        <end position="146"/>
    </location>
</feature>
<dbReference type="GeneID" id="83059200"/>
<gene>
    <name evidence="2" type="ORF">BED41_15235</name>
</gene>
<feature type="transmembrane region" description="Helical" evidence="1">
    <location>
        <begin position="277"/>
        <end position="297"/>
    </location>
</feature>